<dbReference type="Proteomes" id="UP000254938">
    <property type="component" value="Unassembled WGS sequence"/>
</dbReference>
<dbReference type="EMBL" id="UGKQ01000003">
    <property type="protein sequence ID" value="STS78648.1"/>
    <property type="molecule type" value="Genomic_DNA"/>
</dbReference>
<protein>
    <submittedName>
        <fullName evidence="1">Uncharacterized protein</fullName>
    </submittedName>
</protein>
<gene>
    <name evidence="1" type="ORF">NCTC9140_00282</name>
</gene>
<name>A0A377TJ93_KLEPN</name>
<accession>A0A377TJ93</accession>
<evidence type="ECO:0000313" key="2">
    <source>
        <dbReference type="Proteomes" id="UP000254938"/>
    </source>
</evidence>
<evidence type="ECO:0000313" key="1">
    <source>
        <dbReference type="EMBL" id="STS78648.1"/>
    </source>
</evidence>
<organism evidence="1 2">
    <name type="scientific">Klebsiella pneumoniae</name>
    <dbReference type="NCBI Taxonomy" id="573"/>
    <lineage>
        <taxon>Bacteria</taxon>
        <taxon>Pseudomonadati</taxon>
        <taxon>Pseudomonadota</taxon>
        <taxon>Gammaproteobacteria</taxon>
        <taxon>Enterobacterales</taxon>
        <taxon>Enterobacteriaceae</taxon>
        <taxon>Klebsiella/Raoultella group</taxon>
        <taxon>Klebsiella</taxon>
        <taxon>Klebsiella pneumoniae complex</taxon>
    </lineage>
</organism>
<sequence>MLYKYIGNHDSEETIKCLKYFLEDGTIKASDPFSFNDPSELKIDLGLDTTREIAKKRYRKDRPNESNFDQWFSGLKQAKWYTINATRQQIMSTYGIVV</sequence>
<reference evidence="1 2" key="1">
    <citation type="submission" date="2018-06" db="EMBL/GenBank/DDBJ databases">
        <authorList>
            <consortium name="Pathogen Informatics"/>
            <person name="Doyle S."/>
        </authorList>
    </citation>
    <scope>NUCLEOTIDE SEQUENCE [LARGE SCALE GENOMIC DNA]</scope>
    <source>
        <strain evidence="1 2">NCTC9140</strain>
    </source>
</reference>
<dbReference type="AlphaFoldDB" id="A0A377TJ93"/>
<proteinExistence type="predicted"/>